<protein>
    <recommendedName>
        <fullName evidence="8">ZU5 domain-containing protein</fullName>
    </recommendedName>
</protein>
<keyword evidence="4" id="KW-0677">Repeat</keyword>
<feature type="repeat" description="ANK" evidence="7">
    <location>
        <begin position="349"/>
        <end position="381"/>
    </location>
</feature>
<dbReference type="FunFam" id="1.25.40.20:FF:000001">
    <property type="entry name" value="Ankyrin-2 isoform 2"/>
    <property type="match status" value="1"/>
</dbReference>
<keyword evidence="10" id="KW-1185">Reference proteome</keyword>
<dbReference type="GO" id="GO:0005737">
    <property type="term" value="C:cytoplasm"/>
    <property type="evidence" value="ECO:0007669"/>
    <property type="project" value="UniProtKB-SubCell"/>
</dbReference>
<accession>A0ABD2XK67</accession>
<dbReference type="SMART" id="SM00248">
    <property type="entry name" value="ANK"/>
    <property type="match status" value="23"/>
</dbReference>
<evidence type="ECO:0000256" key="4">
    <source>
        <dbReference type="ARBA" id="ARBA00022737"/>
    </source>
</evidence>
<evidence type="ECO:0000256" key="6">
    <source>
        <dbReference type="ARBA" id="ARBA00023136"/>
    </source>
</evidence>
<feature type="repeat" description="ANK" evidence="7">
    <location>
        <begin position="570"/>
        <end position="602"/>
    </location>
</feature>
<feature type="repeat" description="ANK" evidence="7">
    <location>
        <begin position="702"/>
        <end position="734"/>
    </location>
</feature>
<dbReference type="Pfam" id="PF00791">
    <property type="entry name" value="ZU5"/>
    <property type="match status" value="2"/>
</dbReference>
<evidence type="ECO:0000256" key="7">
    <source>
        <dbReference type="PROSITE-ProRule" id="PRU00023"/>
    </source>
</evidence>
<name>A0ABD2XK67_9HYME</name>
<dbReference type="SUPFAM" id="SSF48403">
    <property type="entry name" value="Ankyrin repeat"/>
    <property type="match status" value="3"/>
</dbReference>
<evidence type="ECO:0000256" key="1">
    <source>
        <dbReference type="ARBA" id="ARBA00004370"/>
    </source>
</evidence>
<dbReference type="PANTHER" id="PTHR24123">
    <property type="entry name" value="ANKYRIN REPEAT-CONTAINING"/>
    <property type="match status" value="1"/>
</dbReference>
<feature type="repeat" description="ANK" evidence="7">
    <location>
        <begin position="735"/>
        <end position="767"/>
    </location>
</feature>
<dbReference type="Pfam" id="PF13637">
    <property type="entry name" value="Ank_4"/>
    <property type="match status" value="1"/>
</dbReference>
<keyword evidence="5 7" id="KW-0040">ANK repeat</keyword>
<dbReference type="PRINTS" id="PR01415">
    <property type="entry name" value="ANKYRIN"/>
</dbReference>
<keyword evidence="6" id="KW-0472">Membrane</keyword>
<feature type="repeat" description="ANK" evidence="7">
    <location>
        <begin position="636"/>
        <end position="668"/>
    </location>
</feature>
<dbReference type="Gene3D" id="1.25.40.20">
    <property type="entry name" value="Ankyrin repeat-containing domain"/>
    <property type="match status" value="5"/>
</dbReference>
<feature type="repeat" description="ANK" evidence="7">
    <location>
        <begin position="603"/>
        <end position="635"/>
    </location>
</feature>
<evidence type="ECO:0000256" key="2">
    <source>
        <dbReference type="ARBA" id="ARBA00004496"/>
    </source>
</evidence>
<dbReference type="Pfam" id="PF00023">
    <property type="entry name" value="Ank"/>
    <property type="match status" value="5"/>
</dbReference>
<feature type="repeat" description="ANK" evidence="7">
    <location>
        <begin position="22"/>
        <end position="55"/>
    </location>
</feature>
<comment type="caution">
    <text evidence="9">The sequence shown here is derived from an EMBL/GenBank/DDBJ whole genome shotgun (WGS) entry which is preliminary data.</text>
</comment>
<keyword evidence="3" id="KW-0963">Cytoplasm</keyword>
<comment type="subcellular location">
    <subcellularLocation>
        <location evidence="2">Cytoplasm</location>
    </subcellularLocation>
    <subcellularLocation>
        <location evidence="1">Membrane</location>
    </subcellularLocation>
</comment>
<proteinExistence type="predicted"/>
<dbReference type="Pfam" id="PF12796">
    <property type="entry name" value="Ank_2"/>
    <property type="match status" value="6"/>
</dbReference>
<feature type="repeat" description="ANK" evidence="7">
    <location>
        <begin position="382"/>
        <end position="414"/>
    </location>
</feature>
<sequence length="1385" mass="152037">MITKNIDDPESYPPIPKLYQNDKTTAFLRAARSGNLEKVVEYLDQQQLDINASNSNGLNALHLASKDGHLEIVAELLKRGAKVDAATKKGNTALHIASLAGQTEVVTNLLNYGASINLQSQEGFTPLYMAAQENHEQIVKILLNNGADINIAAEDEFTPVFVAMQQGHDKVVSILLESESKGKTRLPALHVAAKKNDCKSADLLLRKSHSPDIATKSGFTPLHIAAHYGNEDIARLLIKRGADVNYLAKHNISPLHVAAKWGKNNMVKMLLESGAAIDEKTQDGLTPLHCAARSGHHRCVTSLLEASAPISAKTKNGLAPLHMATQGDHVDSVQALLNLRAPIDEVTVDYLTSLHVAAHCGHVRVAKLLLDRKADPNARALNGFTPLHIACKKNRVEVVELLLKHGASIESTTETGLTPLHVASFMGCAMIVEYLLQHKANPDATTVRGETSLHLAARANQTDIIRILLRNGAKVDARAREQQTPLHIASRLGNVEIVALLLQHGAAVDATTKDMYTGLHIAAKEGQEEVKNKEAILLLEEDRVRLTELVQQMVDLLIGKNASVNVTTKYGLTPLHVAAKYGNTNVAKILLQKDSKLDAQGKNDITPLLLACHYDHPNVAQLLLEKGASPLLASQNGQTALHIAARKNQMDIASTLLEHSAKANVESKAGFTPLHLSSQKGHYDMTNLLIEHGAEPNHKAKNGLTALHLCAQEDFIRVASILVKNGANVEAETETGYRPIHVAAHFGNLSMIKFLLKHGAEIDVKTKQNYTALHQAAQQGHAHIVSALVEANANHRALTNDGLLALDIAKTFGYMTVLRTLSGLSYDEAPVQGNDKIRQKYKSVVPETLNISDFLLDFDINDGVFEFMKNDQPYRCLTDWIKSLPDDSLPIDDDLIVQKNRYQLKVIRADDLADVKIDHTDFSDFFISFLVDARGGTLMGCRHSGIRLIVPPRRASMPIRVTCRLVRPNKMAIPPPLMEGESLATHVIEMGPVGASFLGPVLIDIPHFASVRGRDREIIILRSENGETWKEHDNAADNDDSLLNTPFDSNMSSLHSGRISRIVTSEFPQYFAIVTRIKQEVHVIGSEGGILVSSVAPQVQAVFPPGALTKKIKVGLQAHVIPPESTAKLLGNCVAVSPVITIEPRRRKFHKPISLTLPVPQAANKGMINNYGGETPTLRLLCSIAGGTSEAQWEDVTGSTPLNVINDKVSFATNVSASFCLINSWNIRQVPIMASKLFIESTRIPIFINILIYYKPFKDSRLTIMRILCVTKNHEEVDTLEKQEGFKKIVISRDIEIFRDKDIFIKFTGNLVPLTKSSVQLKFKFDAFKHNRLSFYANVKNPLLDPVAQMVFTDEPEIFKNEAAQKPLCALNIILPLDSKINKIA</sequence>
<evidence type="ECO:0000313" key="10">
    <source>
        <dbReference type="Proteomes" id="UP001627154"/>
    </source>
</evidence>
<evidence type="ECO:0000256" key="5">
    <source>
        <dbReference type="ARBA" id="ARBA00023043"/>
    </source>
</evidence>
<dbReference type="InterPro" id="IPR000906">
    <property type="entry name" value="ZU5_dom"/>
</dbReference>
<dbReference type="PROSITE" id="PS51145">
    <property type="entry name" value="ZU5"/>
    <property type="match status" value="2"/>
</dbReference>
<dbReference type="InterPro" id="IPR036770">
    <property type="entry name" value="Ankyrin_rpt-contain_sf"/>
</dbReference>
<feature type="repeat" description="ANK" evidence="7">
    <location>
        <begin position="122"/>
        <end position="154"/>
    </location>
</feature>
<feature type="repeat" description="ANK" evidence="7">
    <location>
        <begin position="669"/>
        <end position="701"/>
    </location>
</feature>
<feature type="repeat" description="ANK" evidence="7">
    <location>
        <begin position="56"/>
        <end position="88"/>
    </location>
</feature>
<feature type="repeat" description="ANK" evidence="7">
    <location>
        <begin position="415"/>
        <end position="447"/>
    </location>
</feature>
<dbReference type="GO" id="GO:0016020">
    <property type="term" value="C:membrane"/>
    <property type="evidence" value="ECO:0007669"/>
    <property type="project" value="UniProtKB-SubCell"/>
</dbReference>
<feature type="repeat" description="ANK" evidence="7">
    <location>
        <begin position="250"/>
        <end position="282"/>
    </location>
</feature>
<dbReference type="FunFam" id="1.25.40.20:FF:000095">
    <property type="entry name" value="Ankyrin 2, isoform J"/>
    <property type="match status" value="1"/>
</dbReference>
<evidence type="ECO:0000313" key="9">
    <source>
        <dbReference type="EMBL" id="KAL3405818.1"/>
    </source>
</evidence>
<dbReference type="PANTHER" id="PTHR24123:SF141">
    <property type="entry name" value="ANKYRIN 2, ISOFORM U"/>
    <property type="match status" value="1"/>
</dbReference>
<feature type="domain" description="ZU5" evidence="8">
    <location>
        <begin position="1078"/>
        <end position="1218"/>
    </location>
</feature>
<dbReference type="EMBL" id="JBJJXI010000019">
    <property type="protein sequence ID" value="KAL3405818.1"/>
    <property type="molecule type" value="Genomic_DNA"/>
</dbReference>
<feature type="repeat" description="ANK" evidence="7">
    <location>
        <begin position="283"/>
        <end position="315"/>
    </location>
</feature>
<feature type="domain" description="ZU5" evidence="8">
    <location>
        <begin position="925"/>
        <end position="1076"/>
    </location>
</feature>
<dbReference type="FunFam" id="2.60.220.30:FF:000009">
    <property type="entry name" value="Ankyrin 2, isoform G"/>
    <property type="match status" value="1"/>
</dbReference>
<feature type="repeat" description="ANK" evidence="7">
    <location>
        <begin position="316"/>
        <end position="348"/>
    </location>
</feature>
<feature type="repeat" description="ANK" evidence="7">
    <location>
        <begin position="448"/>
        <end position="480"/>
    </location>
</feature>
<dbReference type="Pfam" id="PF17809">
    <property type="entry name" value="UPA_2"/>
    <property type="match status" value="1"/>
</dbReference>
<feature type="repeat" description="ANK" evidence="7">
    <location>
        <begin position="217"/>
        <end position="249"/>
    </location>
</feature>
<feature type="repeat" description="ANK" evidence="7">
    <location>
        <begin position="481"/>
        <end position="513"/>
    </location>
</feature>
<gene>
    <name evidence="9" type="ORF">TKK_001259</name>
</gene>
<evidence type="ECO:0000256" key="3">
    <source>
        <dbReference type="ARBA" id="ARBA00022490"/>
    </source>
</evidence>
<organism evidence="9 10">
    <name type="scientific">Trichogramma kaykai</name>
    <dbReference type="NCBI Taxonomy" id="54128"/>
    <lineage>
        <taxon>Eukaryota</taxon>
        <taxon>Metazoa</taxon>
        <taxon>Ecdysozoa</taxon>
        <taxon>Arthropoda</taxon>
        <taxon>Hexapoda</taxon>
        <taxon>Insecta</taxon>
        <taxon>Pterygota</taxon>
        <taxon>Neoptera</taxon>
        <taxon>Endopterygota</taxon>
        <taxon>Hymenoptera</taxon>
        <taxon>Apocrita</taxon>
        <taxon>Proctotrupomorpha</taxon>
        <taxon>Chalcidoidea</taxon>
        <taxon>Trichogrammatidae</taxon>
        <taxon>Trichogramma</taxon>
    </lineage>
</organism>
<dbReference type="InterPro" id="IPR002110">
    <property type="entry name" value="Ankyrin_rpt"/>
</dbReference>
<reference evidence="9 10" key="1">
    <citation type="journal article" date="2024" name="bioRxiv">
        <title>A reference genome for Trichogramma kaykai: A tiny desert-dwelling parasitoid wasp with competing sex-ratio distorters.</title>
        <authorList>
            <person name="Culotta J."/>
            <person name="Lindsey A.R."/>
        </authorList>
    </citation>
    <scope>NUCLEOTIDE SEQUENCE [LARGE SCALE GENOMIC DNA]</scope>
    <source>
        <strain evidence="9 10">KSX58</strain>
    </source>
</reference>
<dbReference type="InterPro" id="IPR051165">
    <property type="entry name" value="Multifunctional_ANK_Repeat"/>
</dbReference>
<feature type="repeat" description="ANK" evidence="7">
    <location>
        <begin position="89"/>
        <end position="121"/>
    </location>
</feature>
<evidence type="ECO:0000259" key="8">
    <source>
        <dbReference type="PROSITE" id="PS51145"/>
    </source>
</evidence>
<feature type="repeat" description="ANK" evidence="7">
    <location>
        <begin position="768"/>
        <end position="800"/>
    </location>
</feature>
<dbReference type="Gene3D" id="2.60.220.30">
    <property type="match status" value="2"/>
</dbReference>
<dbReference type="FunFam" id="1.25.40.20:FF:000003">
    <property type="entry name" value="Ankyrin, isoform B"/>
    <property type="match status" value="1"/>
</dbReference>
<dbReference type="InterPro" id="IPR040745">
    <property type="entry name" value="Ankyrin_UPA"/>
</dbReference>
<dbReference type="PROSITE" id="PS50088">
    <property type="entry name" value="ANK_REPEAT"/>
    <property type="match status" value="20"/>
</dbReference>
<dbReference type="Proteomes" id="UP001627154">
    <property type="component" value="Unassembled WGS sequence"/>
</dbReference>
<dbReference type="SMART" id="SM00218">
    <property type="entry name" value="ZU5"/>
    <property type="match status" value="1"/>
</dbReference>
<dbReference type="Gene3D" id="2.60.40.2660">
    <property type="match status" value="1"/>
</dbReference>
<dbReference type="PROSITE" id="PS50297">
    <property type="entry name" value="ANK_REP_REGION"/>
    <property type="match status" value="19"/>
</dbReference>